<reference evidence="2" key="1">
    <citation type="journal article" date="2020" name="Nature">
        <title>Giant virus diversity and host interactions through global metagenomics.</title>
        <authorList>
            <person name="Schulz F."/>
            <person name="Roux S."/>
            <person name="Paez-Espino D."/>
            <person name="Jungbluth S."/>
            <person name="Walsh D.A."/>
            <person name="Denef V.J."/>
            <person name="McMahon K.D."/>
            <person name="Konstantinidis K.T."/>
            <person name="Eloe-Fadrosh E.A."/>
            <person name="Kyrpides N.C."/>
            <person name="Woyke T."/>
        </authorList>
    </citation>
    <scope>NUCLEOTIDE SEQUENCE</scope>
    <source>
        <strain evidence="2">GVMAG-S-1040241-154</strain>
    </source>
</reference>
<name>A0A6C0JNS0_9ZZZZ</name>
<keyword evidence="1" id="KW-0472">Membrane</keyword>
<keyword evidence="1" id="KW-0812">Transmembrane</keyword>
<proteinExistence type="predicted"/>
<evidence type="ECO:0000313" key="2">
    <source>
        <dbReference type="EMBL" id="QHU07372.1"/>
    </source>
</evidence>
<dbReference type="AlphaFoldDB" id="A0A6C0JNS0"/>
<feature type="transmembrane region" description="Helical" evidence="1">
    <location>
        <begin position="12"/>
        <end position="31"/>
    </location>
</feature>
<evidence type="ECO:0000256" key="1">
    <source>
        <dbReference type="SAM" id="Phobius"/>
    </source>
</evidence>
<keyword evidence="1" id="KW-1133">Transmembrane helix</keyword>
<accession>A0A6C0JNS0</accession>
<organism evidence="2">
    <name type="scientific">viral metagenome</name>
    <dbReference type="NCBI Taxonomy" id="1070528"/>
    <lineage>
        <taxon>unclassified sequences</taxon>
        <taxon>metagenomes</taxon>
        <taxon>organismal metagenomes</taxon>
    </lineage>
</organism>
<dbReference type="EMBL" id="MN740684">
    <property type="protein sequence ID" value="QHU07372.1"/>
    <property type="molecule type" value="Genomic_DNA"/>
</dbReference>
<protein>
    <submittedName>
        <fullName evidence="2">Uncharacterized protein</fullName>
    </submittedName>
</protein>
<feature type="transmembrane region" description="Helical" evidence="1">
    <location>
        <begin position="37"/>
        <end position="57"/>
    </location>
</feature>
<sequence>MFIDYKELLTRIIKYIILILTITIAIYIIPIKDTDKLKYGIFIGIIAATICSLYDYFIPSVSDDIKKAIKL</sequence>